<dbReference type="EMBL" id="FZMP01000060">
    <property type="protein sequence ID" value="SNQ60039.1"/>
    <property type="molecule type" value="Genomic_DNA"/>
</dbReference>
<proteinExistence type="predicted"/>
<gene>
    <name evidence="1" type="ORF">MNV_1520003</name>
</gene>
<reference evidence="2" key="1">
    <citation type="submission" date="2017-06" db="EMBL/GenBank/DDBJ databases">
        <authorList>
            <person name="Cremers G."/>
        </authorList>
    </citation>
    <scope>NUCLEOTIDE SEQUENCE [LARGE SCALE GENOMIC DNA]</scope>
</reference>
<dbReference type="AlphaFoldDB" id="A0A284VLF6"/>
<sequence length="53" mass="6424">MCEVKASVKIKCVKFVPSPLYFNWNYIYLDNIHLDDIHLDDVHYYLYYLASHL</sequence>
<name>A0A284VLF6_9EURY</name>
<evidence type="ECO:0000313" key="1">
    <source>
        <dbReference type="EMBL" id="SNQ60039.1"/>
    </source>
</evidence>
<accession>A0A284VLF6</accession>
<dbReference type="Proteomes" id="UP000218615">
    <property type="component" value="Unassembled WGS sequence"/>
</dbReference>
<protein>
    <submittedName>
        <fullName evidence="1">Uncharacterized protein</fullName>
    </submittedName>
</protein>
<evidence type="ECO:0000313" key="2">
    <source>
        <dbReference type="Proteomes" id="UP000218615"/>
    </source>
</evidence>
<organism evidence="1 2">
    <name type="scientific">Candidatus Methanoperedens nitratireducens</name>
    <dbReference type="NCBI Taxonomy" id="1392998"/>
    <lineage>
        <taxon>Archaea</taxon>
        <taxon>Methanobacteriati</taxon>
        <taxon>Methanobacteriota</taxon>
        <taxon>Stenosarchaea group</taxon>
        <taxon>Methanomicrobia</taxon>
        <taxon>Methanosarcinales</taxon>
        <taxon>ANME-2 cluster</taxon>
        <taxon>Candidatus Methanoperedentaceae</taxon>
        <taxon>Candidatus Methanoperedens</taxon>
    </lineage>
</organism>
<keyword evidence="2" id="KW-1185">Reference proteome</keyword>